<dbReference type="PROSITE" id="PS50928">
    <property type="entry name" value="ABC_TM1"/>
    <property type="match status" value="1"/>
</dbReference>
<keyword evidence="2 7" id="KW-0813">Transport</keyword>
<feature type="transmembrane region" description="Helical" evidence="7">
    <location>
        <begin position="96"/>
        <end position="118"/>
    </location>
</feature>
<dbReference type="STRING" id="1499967.U27_03122"/>
<keyword evidence="4 7" id="KW-0812">Transmembrane</keyword>
<dbReference type="AlphaFoldDB" id="A0A081BV05"/>
<feature type="transmembrane region" description="Helical" evidence="7">
    <location>
        <begin position="215"/>
        <end position="240"/>
    </location>
</feature>
<gene>
    <name evidence="9" type="ORF">U27_03122</name>
</gene>
<dbReference type="eggNOG" id="COG1175">
    <property type="taxonomic scope" value="Bacteria"/>
</dbReference>
<evidence type="ECO:0000256" key="3">
    <source>
        <dbReference type="ARBA" id="ARBA00022475"/>
    </source>
</evidence>
<feature type="transmembrane region" description="Helical" evidence="7">
    <location>
        <begin position="290"/>
        <end position="311"/>
    </location>
</feature>
<evidence type="ECO:0000313" key="9">
    <source>
        <dbReference type="EMBL" id="GAK56160.1"/>
    </source>
</evidence>
<reference evidence="9" key="1">
    <citation type="journal article" date="2015" name="PeerJ">
        <title>First genomic representation of candidate bacterial phylum KSB3 points to enhanced environmental sensing as a trigger of wastewater bulking.</title>
        <authorList>
            <person name="Sekiguchi Y."/>
            <person name="Ohashi A."/>
            <person name="Parks D.H."/>
            <person name="Yamauchi T."/>
            <person name="Tyson G.W."/>
            <person name="Hugenholtz P."/>
        </authorList>
    </citation>
    <scope>NUCLEOTIDE SEQUENCE [LARGE SCALE GENOMIC DNA]</scope>
</reference>
<name>A0A081BV05_VECG1</name>
<dbReference type="Pfam" id="PF00528">
    <property type="entry name" value="BPD_transp_1"/>
    <property type="match status" value="1"/>
</dbReference>
<dbReference type="EMBL" id="DF820464">
    <property type="protein sequence ID" value="GAK56160.1"/>
    <property type="molecule type" value="Genomic_DNA"/>
</dbReference>
<evidence type="ECO:0000256" key="5">
    <source>
        <dbReference type="ARBA" id="ARBA00022989"/>
    </source>
</evidence>
<dbReference type="GO" id="GO:0055085">
    <property type="term" value="P:transmembrane transport"/>
    <property type="evidence" value="ECO:0007669"/>
    <property type="project" value="InterPro"/>
</dbReference>
<dbReference type="PANTHER" id="PTHR30193:SF42">
    <property type="entry name" value="ABC TRANSPORTER PERMEASE PROTEIN"/>
    <property type="match status" value="1"/>
</dbReference>
<comment type="subcellular location">
    <subcellularLocation>
        <location evidence="1 7">Cell membrane</location>
        <topology evidence="1 7">Multi-pass membrane protein</topology>
    </subcellularLocation>
</comment>
<organism evidence="9">
    <name type="scientific">Vecturithrix granuli</name>
    <dbReference type="NCBI Taxonomy" id="1499967"/>
    <lineage>
        <taxon>Bacteria</taxon>
        <taxon>Candidatus Moduliflexota</taxon>
        <taxon>Candidatus Vecturitrichia</taxon>
        <taxon>Candidatus Vecturitrichales</taxon>
        <taxon>Candidatus Vecturitrichaceae</taxon>
        <taxon>Candidatus Vecturithrix</taxon>
    </lineage>
</organism>
<feature type="transmembrane region" description="Helical" evidence="7">
    <location>
        <begin position="33"/>
        <end position="60"/>
    </location>
</feature>
<dbReference type="InterPro" id="IPR035906">
    <property type="entry name" value="MetI-like_sf"/>
</dbReference>
<feature type="domain" description="ABC transmembrane type-1" evidence="8">
    <location>
        <begin position="93"/>
        <end position="341"/>
    </location>
</feature>
<evidence type="ECO:0000256" key="1">
    <source>
        <dbReference type="ARBA" id="ARBA00004651"/>
    </source>
</evidence>
<feature type="transmembrane region" description="Helical" evidence="7">
    <location>
        <begin position="260"/>
        <end position="283"/>
    </location>
</feature>
<feature type="transmembrane region" description="Helical" evidence="7">
    <location>
        <begin position="323"/>
        <end position="343"/>
    </location>
</feature>
<dbReference type="HOGENOM" id="CLU_016047_0_0_0"/>
<evidence type="ECO:0000259" key="8">
    <source>
        <dbReference type="PROSITE" id="PS50928"/>
    </source>
</evidence>
<comment type="similarity">
    <text evidence="7">Belongs to the binding-protein-dependent transport system permease family.</text>
</comment>
<proteinExistence type="inferred from homology"/>
<evidence type="ECO:0000256" key="2">
    <source>
        <dbReference type="ARBA" id="ARBA00022448"/>
    </source>
</evidence>
<dbReference type="Proteomes" id="UP000030661">
    <property type="component" value="Unassembled WGS sequence"/>
</dbReference>
<dbReference type="InterPro" id="IPR000515">
    <property type="entry name" value="MetI-like"/>
</dbReference>
<keyword evidence="10" id="KW-1185">Reference proteome</keyword>
<accession>A0A081BV05</accession>
<dbReference type="CDD" id="cd06261">
    <property type="entry name" value="TM_PBP2"/>
    <property type="match status" value="1"/>
</dbReference>
<evidence type="ECO:0000256" key="7">
    <source>
        <dbReference type="RuleBase" id="RU363032"/>
    </source>
</evidence>
<dbReference type="InterPro" id="IPR051393">
    <property type="entry name" value="ABC_transporter_permease"/>
</dbReference>
<evidence type="ECO:0000313" key="10">
    <source>
        <dbReference type="Proteomes" id="UP000030661"/>
    </source>
</evidence>
<keyword evidence="3" id="KW-1003">Cell membrane</keyword>
<dbReference type="SUPFAM" id="SSF161098">
    <property type="entry name" value="MetI-like"/>
    <property type="match status" value="1"/>
</dbReference>
<sequence>MAVQAAIHPSERVAIVSEATPPRRRFHSECLHAILLVVPSLVAVAIFVYLFIGMTFYFSISNWRSLKRDLSIREPFYQTYVEMFSMPRFQTDLRNTLVFTVLFMVMAIGLGLILAIFLDRNVKGSAIFRNIYLFPYALSFVVTGVAWRWIFNPETGINLFFNIFGVNKLLTFLGFEAIKPGWITDPSIWFNINGALATVWPAAADFQVKLGIPAALIPVAIAATWQLSGFVMATYLGGMAAIPESVHEAARIDGASEWQIYWHVIIPMLKPVTISVAVILLHVSLKIFDLVFTMSGVGPGFATDVPAIFVFEMTFKATRYNLGAAASVVMLVLAGVVMIPYLLRSLRKED</sequence>
<feature type="transmembrane region" description="Helical" evidence="7">
    <location>
        <begin position="130"/>
        <end position="150"/>
    </location>
</feature>
<evidence type="ECO:0000256" key="6">
    <source>
        <dbReference type="ARBA" id="ARBA00023136"/>
    </source>
</evidence>
<evidence type="ECO:0000256" key="4">
    <source>
        <dbReference type="ARBA" id="ARBA00022692"/>
    </source>
</evidence>
<dbReference type="Gene3D" id="1.10.3720.10">
    <property type="entry name" value="MetI-like"/>
    <property type="match status" value="1"/>
</dbReference>
<keyword evidence="6 7" id="KW-0472">Membrane</keyword>
<protein>
    <submittedName>
        <fullName evidence="9">Binding-protein-dependent transport systems inner membrane component</fullName>
    </submittedName>
</protein>
<dbReference type="GO" id="GO:0005886">
    <property type="term" value="C:plasma membrane"/>
    <property type="evidence" value="ECO:0007669"/>
    <property type="project" value="UniProtKB-SubCell"/>
</dbReference>
<dbReference type="PANTHER" id="PTHR30193">
    <property type="entry name" value="ABC TRANSPORTER PERMEASE PROTEIN"/>
    <property type="match status" value="1"/>
</dbReference>
<keyword evidence="5 7" id="KW-1133">Transmembrane helix</keyword>